<dbReference type="GO" id="GO:0008270">
    <property type="term" value="F:zinc ion binding"/>
    <property type="evidence" value="ECO:0007669"/>
    <property type="project" value="InterPro"/>
</dbReference>
<dbReference type="EMBL" id="PSZC01000028">
    <property type="protein sequence ID" value="PPJ34738.1"/>
    <property type="molecule type" value="Genomic_DNA"/>
</dbReference>
<dbReference type="InterPro" id="IPR003615">
    <property type="entry name" value="HNH_nuc"/>
</dbReference>
<sequence>MKQLTKGEKPAILKEKEDEWTAAYVAAVAAGKERKPERWRDPQIKTALSEETSGKCAYCEALMADISYPHVEHLIPKKLRPELAHQWTNLTWACQVCNTEKGDFYDETEGLINPYEDTIATHLHFSGPYLSPHLGAQRGETTVKQLKLNRIDLVHARAERLTKVWEMLDRWHSATGPRREILADTIRLDAVDGEFTAMVQAYLRSHGFPVDIETEVS</sequence>
<dbReference type="SMART" id="SM00507">
    <property type="entry name" value="HNHc"/>
    <property type="match status" value="1"/>
</dbReference>
<name>A0A2S6AHN7_9NOCA</name>
<dbReference type="GO" id="GO:0004519">
    <property type="term" value="F:endonuclease activity"/>
    <property type="evidence" value="ECO:0007669"/>
    <property type="project" value="InterPro"/>
</dbReference>
<dbReference type="InterPro" id="IPR002711">
    <property type="entry name" value="HNH"/>
</dbReference>
<dbReference type="OrthoDB" id="4485927at2"/>
<dbReference type="CDD" id="cd00085">
    <property type="entry name" value="HNHc"/>
    <property type="match status" value="1"/>
</dbReference>
<proteinExistence type="predicted"/>
<evidence type="ECO:0000313" key="3">
    <source>
        <dbReference type="Proteomes" id="UP000239874"/>
    </source>
</evidence>
<accession>A0A2S6AHN7</accession>
<feature type="domain" description="HNH nuclease" evidence="1">
    <location>
        <begin position="43"/>
        <end position="99"/>
    </location>
</feature>
<dbReference type="AlphaFoldDB" id="A0A2S6AHN7"/>
<comment type="caution">
    <text evidence="2">The sequence shown here is derived from an EMBL/GenBank/DDBJ whole genome shotgun (WGS) entry which is preliminary data.</text>
</comment>
<dbReference type="Pfam" id="PF01844">
    <property type="entry name" value="HNH"/>
    <property type="match status" value="1"/>
</dbReference>
<dbReference type="GO" id="GO:0003676">
    <property type="term" value="F:nucleic acid binding"/>
    <property type="evidence" value="ECO:0007669"/>
    <property type="project" value="InterPro"/>
</dbReference>
<dbReference type="Gene3D" id="1.10.30.50">
    <property type="match status" value="1"/>
</dbReference>
<protein>
    <recommendedName>
        <fullName evidence="1">HNH nuclease domain-containing protein</fullName>
    </recommendedName>
</protein>
<organism evidence="2 3">
    <name type="scientific">Nocardia nova</name>
    <dbReference type="NCBI Taxonomy" id="37330"/>
    <lineage>
        <taxon>Bacteria</taxon>
        <taxon>Bacillati</taxon>
        <taxon>Actinomycetota</taxon>
        <taxon>Actinomycetes</taxon>
        <taxon>Mycobacteriales</taxon>
        <taxon>Nocardiaceae</taxon>
        <taxon>Nocardia</taxon>
    </lineage>
</organism>
<dbReference type="Proteomes" id="UP000239874">
    <property type="component" value="Unassembled WGS sequence"/>
</dbReference>
<gene>
    <name evidence="2" type="ORF">C5E45_29255</name>
</gene>
<evidence type="ECO:0000313" key="2">
    <source>
        <dbReference type="EMBL" id="PPJ34738.1"/>
    </source>
</evidence>
<evidence type="ECO:0000259" key="1">
    <source>
        <dbReference type="SMART" id="SM00507"/>
    </source>
</evidence>
<dbReference type="RefSeq" id="WP_104378255.1">
    <property type="nucleotide sequence ID" value="NZ_PSZC01000028.1"/>
</dbReference>
<reference evidence="2 3" key="1">
    <citation type="submission" date="2018-02" db="EMBL/GenBank/DDBJ databases">
        <title>8 Nocardia nova and 1 Nocardia cyriacigeorgica strain used for evolution to TMP-SMX.</title>
        <authorList>
            <person name="Mehta H."/>
            <person name="Weng J."/>
            <person name="Shamoo Y."/>
        </authorList>
    </citation>
    <scope>NUCLEOTIDE SEQUENCE [LARGE SCALE GENOMIC DNA]</scope>
    <source>
        <strain evidence="2 3">MDA3139</strain>
    </source>
</reference>